<organism evidence="2 3">
    <name type="scientific">Turnera subulata</name>
    <dbReference type="NCBI Taxonomy" id="218843"/>
    <lineage>
        <taxon>Eukaryota</taxon>
        <taxon>Viridiplantae</taxon>
        <taxon>Streptophyta</taxon>
        <taxon>Embryophyta</taxon>
        <taxon>Tracheophyta</taxon>
        <taxon>Spermatophyta</taxon>
        <taxon>Magnoliopsida</taxon>
        <taxon>eudicotyledons</taxon>
        <taxon>Gunneridae</taxon>
        <taxon>Pentapetalae</taxon>
        <taxon>rosids</taxon>
        <taxon>fabids</taxon>
        <taxon>Malpighiales</taxon>
        <taxon>Passifloraceae</taxon>
        <taxon>Turnera</taxon>
    </lineage>
</organism>
<evidence type="ECO:0000256" key="1">
    <source>
        <dbReference type="SAM" id="MobiDB-lite"/>
    </source>
</evidence>
<dbReference type="AlphaFoldDB" id="A0A9Q0FKT5"/>
<evidence type="ECO:0000313" key="2">
    <source>
        <dbReference type="EMBL" id="KAJ4833359.1"/>
    </source>
</evidence>
<comment type="caution">
    <text evidence="2">The sequence shown here is derived from an EMBL/GenBank/DDBJ whole genome shotgun (WGS) entry which is preliminary data.</text>
</comment>
<dbReference type="Proteomes" id="UP001141552">
    <property type="component" value="Unassembled WGS sequence"/>
</dbReference>
<sequence length="169" mass="17906">MSACQNTSSVVPTPPPTPAGAPVAIPVNRDVRANEGARDCQPRGEWMVAAPCQRRPRKRFDALQDYVTIERLAITSHNPSVSSKSTSHDKGKSILGNNAADPLVNTLAASMRFPATATKSSVSTKALHSNPTPTSPLPPRPTNSLAQSTTVYSPDTTKTVNDGVQLPTH</sequence>
<evidence type="ECO:0000313" key="3">
    <source>
        <dbReference type="Proteomes" id="UP001141552"/>
    </source>
</evidence>
<proteinExistence type="predicted"/>
<protein>
    <submittedName>
        <fullName evidence="2">Uncharacterized protein</fullName>
    </submittedName>
</protein>
<reference evidence="2" key="2">
    <citation type="journal article" date="2023" name="Plants (Basel)">
        <title>Annotation of the Turnera subulata (Passifloraceae) Draft Genome Reveals the S-Locus Evolved after the Divergence of Turneroideae from Passifloroideae in a Stepwise Manner.</title>
        <authorList>
            <person name="Henning P.M."/>
            <person name="Roalson E.H."/>
            <person name="Mir W."/>
            <person name="McCubbin A.G."/>
            <person name="Shore J.S."/>
        </authorList>
    </citation>
    <scope>NUCLEOTIDE SEQUENCE</scope>
    <source>
        <strain evidence="2">F60SS</strain>
    </source>
</reference>
<reference evidence="2" key="1">
    <citation type="submission" date="2022-02" db="EMBL/GenBank/DDBJ databases">
        <authorList>
            <person name="Henning P.M."/>
            <person name="McCubbin A.G."/>
            <person name="Shore J.S."/>
        </authorList>
    </citation>
    <scope>NUCLEOTIDE SEQUENCE</scope>
    <source>
        <strain evidence="2">F60SS</strain>
        <tissue evidence="2">Leaves</tissue>
    </source>
</reference>
<feature type="region of interest" description="Disordered" evidence="1">
    <location>
        <begin position="75"/>
        <end position="98"/>
    </location>
</feature>
<feature type="region of interest" description="Disordered" evidence="1">
    <location>
        <begin position="120"/>
        <end position="169"/>
    </location>
</feature>
<dbReference type="EMBL" id="JAKUCV010004971">
    <property type="protein sequence ID" value="KAJ4833359.1"/>
    <property type="molecule type" value="Genomic_DNA"/>
</dbReference>
<accession>A0A9Q0FKT5</accession>
<keyword evidence="3" id="KW-1185">Reference proteome</keyword>
<feature type="region of interest" description="Disordered" evidence="1">
    <location>
        <begin position="1"/>
        <end position="24"/>
    </location>
</feature>
<gene>
    <name evidence="2" type="ORF">Tsubulata_002605</name>
</gene>
<feature type="compositionally biased region" description="Polar residues" evidence="1">
    <location>
        <begin position="75"/>
        <end position="85"/>
    </location>
</feature>
<feature type="compositionally biased region" description="Polar residues" evidence="1">
    <location>
        <begin position="146"/>
        <end position="169"/>
    </location>
</feature>
<name>A0A9Q0FKT5_9ROSI</name>